<sequence>MSVQTKEHILSLIQEHQSQIRNLGIRRLGLFGSFVRQQQDSDSDIDVLVEFEPGRKTFDNFIRVALFLEDLFGRRVELVTPEALSPYIGPHILREVEYVPLGS</sequence>
<dbReference type="GO" id="GO:0016779">
    <property type="term" value="F:nucleotidyltransferase activity"/>
    <property type="evidence" value="ECO:0007669"/>
    <property type="project" value="UniProtKB-KW"/>
</dbReference>
<proteinExistence type="inferred from homology"/>
<organism evidence="11">
    <name type="scientific">Caldilinea aerophila</name>
    <dbReference type="NCBI Taxonomy" id="133453"/>
    <lineage>
        <taxon>Bacteria</taxon>
        <taxon>Bacillati</taxon>
        <taxon>Chloroflexota</taxon>
        <taxon>Caldilineae</taxon>
        <taxon>Caldilineales</taxon>
        <taxon>Caldilineaceae</taxon>
        <taxon>Caldilinea</taxon>
    </lineage>
</organism>
<dbReference type="EMBL" id="DSMG01000090">
    <property type="protein sequence ID" value="HDX31651.1"/>
    <property type="molecule type" value="Genomic_DNA"/>
</dbReference>
<keyword evidence="3 11" id="KW-0808">Transferase</keyword>
<keyword evidence="4" id="KW-0548">Nucleotidyltransferase</keyword>
<dbReference type="PANTHER" id="PTHR33571">
    <property type="entry name" value="SSL8005 PROTEIN"/>
    <property type="match status" value="1"/>
</dbReference>
<comment type="caution">
    <text evidence="11">The sequence shown here is derived from an EMBL/GenBank/DDBJ whole genome shotgun (WGS) entry which is preliminary data.</text>
</comment>
<dbReference type="Pfam" id="PF01909">
    <property type="entry name" value="NTP_transf_2"/>
    <property type="match status" value="1"/>
</dbReference>
<evidence type="ECO:0000256" key="8">
    <source>
        <dbReference type="ARBA" id="ARBA00022842"/>
    </source>
</evidence>
<keyword evidence="6" id="KW-0547">Nucleotide-binding</keyword>
<evidence type="ECO:0000256" key="1">
    <source>
        <dbReference type="ARBA" id="ARBA00001946"/>
    </source>
</evidence>
<keyword evidence="5" id="KW-0479">Metal-binding</keyword>
<keyword evidence="8" id="KW-0460">Magnesium</keyword>
<dbReference type="Gene3D" id="3.30.460.10">
    <property type="entry name" value="Beta Polymerase, domain 2"/>
    <property type="match status" value="1"/>
</dbReference>
<name>A0A7C1FU73_9CHLR</name>
<dbReference type="InterPro" id="IPR043519">
    <property type="entry name" value="NT_sf"/>
</dbReference>
<evidence type="ECO:0000256" key="2">
    <source>
        <dbReference type="ARBA" id="ARBA00022649"/>
    </source>
</evidence>
<dbReference type="GO" id="GO:0005524">
    <property type="term" value="F:ATP binding"/>
    <property type="evidence" value="ECO:0007669"/>
    <property type="project" value="UniProtKB-KW"/>
</dbReference>
<gene>
    <name evidence="11" type="ORF">ENQ20_09180</name>
</gene>
<dbReference type="InterPro" id="IPR052038">
    <property type="entry name" value="Type-VII_TA_antitoxin"/>
</dbReference>
<protein>
    <submittedName>
        <fullName evidence="11">Nucleotidyltransferase</fullName>
    </submittedName>
</protein>
<comment type="cofactor">
    <cofactor evidence="1">
        <name>Mg(2+)</name>
        <dbReference type="ChEBI" id="CHEBI:18420"/>
    </cofactor>
</comment>
<comment type="similarity">
    <text evidence="9">Belongs to the MntA antitoxin family.</text>
</comment>
<evidence type="ECO:0000256" key="4">
    <source>
        <dbReference type="ARBA" id="ARBA00022695"/>
    </source>
</evidence>
<keyword evidence="2" id="KW-1277">Toxin-antitoxin system</keyword>
<evidence type="ECO:0000256" key="6">
    <source>
        <dbReference type="ARBA" id="ARBA00022741"/>
    </source>
</evidence>
<dbReference type="InterPro" id="IPR002934">
    <property type="entry name" value="Polymerase_NTP_transf_dom"/>
</dbReference>
<dbReference type="SUPFAM" id="SSF81301">
    <property type="entry name" value="Nucleotidyltransferase"/>
    <property type="match status" value="1"/>
</dbReference>
<feature type="domain" description="Polymerase nucleotidyl transferase" evidence="10">
    <location>
        <begin position="25"/>
        <end position="89"/>
    </location>
</feature>
<evidence type="ECO:0000259" key="10">
    <source>
        <dbReference type="Pfam" id="PF01909"/>
    </source>
</evidence>
<dbReference type="AlphaFoldDB" id="A0A7C1FU73"/>
<dbReference type="CDD" id="cd05403">
    <property type="entry name" value="NT_KNTase_like"/>
    <property type="match status" value="1"/>
</dbReference>
<accession>A0A7C1FU73</accession>
<dbReference type="GO" id="GO:0046872">
    <property type="term" value="F:metal ion binding"/>
    <property type="evidence" value="ECO:0007669"/>
    <property type="project" value="UniProtKB-KW"/>
</dbReference>
<reference evidence="11" key="1">
    <citation type="journal article" date="2020" name="mSystems">
        <title>Genome- and Community-Level Interaction Insights into Carbon Utilization and Element Cycling Functions of Hydrothermarchaeota in Hydrothermal Sediment.</title>
        <authorList>
            <person name="Zhou Z."/>
            <person name="Liu Y."/>
            <person name="Xu W."/>
            <person name="Pan J."/>
            <person name="Luo Z.H."/>
            <person name="Li M."/>
        </authorList>
    </citation>
    <scope>NUCLEOTIDE SEQUENCE [LARGE SCALE GENOMIC DNA]</scope>
    <source>
        <strain evidence="11">SpSt-289</strain>
    </source>
</reference>
<evidence type="ECO:0000256" key="9">
    <source>
        <dbReference type="ARBA" id="ARBA00038276"/>
    </source>
</evidence>
<evidence type="ECO:0000256" key="3">
    <source>
        <dbReference type="ARBA" id="ARBA00022679"/>
    </source>
</evidence>
<evidence type="ECO:0000313" key="11">
    <source>
        <dbReference type="EMBL" id="HDX31651.1"/>
    </source>
</evidence>
<dbReference type="PANTHER" id="PTHR33571:SF12">
    <property type="entry name" value="BSL3053 PROTEIN"/>
    <property type="match status" value="1"/>
</dbReference>
<evidence type="ECO:0000256" key="7">
    <source>
        <dbReference type="ARBA" id="ARBA00022840"/>
    </source>
</evidence>
<keyword evidence="7" id="KW-0067">ATP-binding</keyword>
<evidence type="ECO:0000256" key="5">
    <source>
        <dbReference type="ARBA" id="ARBA00022723"/>
    </source>
</evidence>